<name>A0A5B7DKD2_PORTR</name>
<organism evidence="2 3">
    <name type="scientific">Portunus trituberculatus</name>
    <name type="common">Swimming crab</name>
    <name type="synonym">Neptunus trituberculatus</name>
    <dbReference type="NCBI Taxonomy" id="210409"/>
    <lineage>
        <taxon>Eukaryota</taxon>
        <taxon>Metazoa</taxon>
        <taxon>Ecdysozoa</taxon>
        <taxon>Arthropoda</taxon>
        <taxon>Crustacea</taxon>
        <taxon>Multicrustacea</taxon>
        <taxon>Malacostraca</taxon>
        <taxon>Eumalacostraca</taxon>
        <taxon>Eucarida</taxon>
        <taxon>Decapoda</taxon>
        <taxon>Pleocyemata</taxon>
        <taxon>Brachyura</taxon>
        <taxon>Eubrachyura</taxon>
        <taxon>Portunoidea</taxon>
        <taxon>Portunidae</taxon>
        <taxon>Portuninae</taxon>
        <taxon>Portunus</taxon>
    </lineage>
</organism>
<dbReference type="EMBL" id="VSRR010001049">
    <property type="protein sequence ID" value="MPC22071.1"/>
    <property type="molecule type" value="Genomic_DNA"/>
</dbReference>
<accession>A0A5B7DKD2</accession>
<proteinExistence type="predicted"/>
<protein>
    <submittedName>
        <fullName evidence="2">Uncharacterized protein</fullName>
    </submittedName>
</protein>
<feature type="compositionally biased region" description="Polar residues" evidence="1">
    <location>
        <begin position="1"/>
        <end position="15"/>
    </location>
</feature>
<reference evidence="2 3" key="1">
    <citation type="submission" date="2019-05" db="EMBL/GenBank/DDBJ databases">
        <title>Another draft genome of Portunus trituberculatus and its Hox gene families provides insights of decapod evolution.</title>
        <authorList>
            <person name="Jeong J.-H."/>
            <person name="Song I."/>
            <person name="Kim S."/>
            <person name="Choi T."/>
            <person name="Kim D."/>
            <person name="Ryu S."/>
            <person name="Kim W."/>
        </authorList>
    </citation>
    <scope>NUCLEOTIDE SEQUENCE [LARGE SCALE GENOMIC DNA]</scope>
    <source>
        <tissue evidence="2">Muscle</tissue>
    </source>
</reference>
<dbReference type="Proteomes" id="UP000324222">
    <property type="component" value="Unassembled WGS sequence"/>
</dbReference>
<feature type="region of interest" description="Disordered" evidence="1">
    <location>
        <begin position="1"/>
        <end position="23"/>
    </location>
</feature>
<gene>
    <name evidence="2" type="ORF">E2C01_015077</name>
</gene>
<evidence type="ECO:0000313" key="2">
    <source>
        <dbReference type="EMBL" id="MPC22071.1"/>
    </source>
</evidence>
<evidence type="ECO:0000256" key="1">
    <source>
        <dbReference type="SAM" id="MobiDB-lite"/>
    </source>
</evidence>
<evidence type="ECO:0000313" key="3">
    <source>
        <dbReference type="Proteomes" id="UP000324222"/>
    </source>
</evidence>
<sequence>MSVSITQFASPTGTFLTGKKRRSDAGGEAKLCFMPMVPDLSQPSTCLPTSSLLGGVGGVGDERRREGARG</sequence>
<dbReference type="AlphaFoldDB" id="A0A5B7DKD2"/>
<keyword evidence="3" id="KW-1185">Reference proteome</keyword>
<comment type="caution">
    <text evidence="2">The sequence shown here is derived from an EMBL/GenBank/DDBJ whole genome shotgun (WGS) entry which is preliminary data.</text>
</comment>